<keyword evidence="4" id="KW-1185">Reference proteome</keyword>
<dbReference type="SUPFAM" id="SSF56601">
    <property type="entry name" value="beta-lactamase/transpeptidase-like"/>
    <property type="match status" value="1"/>
</dbReference>
<dbReference type="PANTHER" id="PTHR46825:SF15">
    <property type="entry name" value="BETA-LACTAMASE-RELATED DOMAIN-CONTAINING PROTEIN"/>
    <property type="match status" value="1"/>
</dbReference>
<evidence type="ECO:0000313" key="4">
    <source>
        <dbReference type="Proteomes" id="UP000308197"/>
    </source>
</evidence>
<dbReference type="Pfam" id="PF00144">
    <property type="entry name" value="Beta-lactamase"/>
    <property type="match status" value="1"/>
</dbReference>
<sequence length="340" mass="35933">MSQSFIFTGRRIPIIFQDPTAANFIAGAGGVISNAVDMAKWAATVLNQGVDPVSNTTIIPGWVYDETTTAREIVTGNTTADPTMSVVGYALGWQRQSYLGHDIISHDGGIPGFVSSLMILPNDNLAVTALLNTDGPWQDFVPLAVIDAVLGLNVSFPSPSLPSDSSSGSASPTSNTSCAPSIPIASFAGTYVNPGYGNITFCAPGDNSTAYCAGALADWAAISANGSVDPHALYATTPRITTHAMMRHVCTTTSDSGDRDKGSVASFLLTLQSIYPQGFGRDTTPFFEDASSLFEFPETDVECLLDGKGKVKGCGWMDLEPGHERTGSVQERADVWWDKV</sequence>
<dbReference type="EMBL" id="ML211378">
    <property type="protein sequence ID" value="TFK83636.1"/>
    <property type="molecule type" value="Genomic_DNA"/>
</dbReference>
<accession>A0A5C3P1W0</accession>
<name>A0A5C3P1W0_9APHY</name>
<dbReference type="InterPro" id="IPR012338">
    <property type="entry name" value="Beta-lactam/transpept-like"/>
</dbReference>
<evidence type="ECO:0000256" key="1">
    <source>
        <dbReference type="ARBA" id="ARBA00038215"/>
    </source>
</evidence>
<proteinExistence type="inferred from homology"/>
<dbReference type="PANTHER" id="PTHR46825">
    <property type="entry name" value="D-ALANYL-D-ALANINE-CARBOXYPEPTIDASE/ENDOPEPTIDASE AMPH"/>
    <property type="match status" value="1"/>
</dbReference>
<comment type="similarity">
    <text evidence="1">Belongs to the peptidase S12 family.</text>
</comment>
<dbReference type="InParanoid" id="A0A5C3P1W0"/>
<evidence type="ECO:0000259" key="2">
    <source>
        <dbReference type="Pfam" id="PF00144"/>
    </source>
</evidence>
<organism evidence="3 4">
    <name type="scientific">Polyporus arcularius HHB13444</name>
    <dbReference type="NCBI Taxonomy" id="1314778"/>
    <lineage>
        <taxon>Eukaryota</taxon>
        <taxon>Fungi</taxon>
        <taxon>Dikarya</taxon>
        <taxon>Basidiomycota</taxon>
        <taxon>Agaricomycotina</taxon>
        <taxon>Agaricomycetes</taxon>
        <taxon>Polyporales</taxon>
        <taxon>Polyporaceae</taxon>
        <taxon>Polyporus</taxon>
    </lineage>
</organism>
<dbReference type="Gene3D" id="3.40.710.10">
    <property type="entry name" value="DD-peptidase/beta-lactamase superfamily"/>
    <property type="match status" value="1"/>
</dbReference>
<dbReference type="InterPro" id="IPR050491">
    <property type="entry name" value="AmpC-like"/>
</dbReference>
<dbReference type="AlphaFoldDB" id="A0A5C3P1W0"/>
<reference evidence="3 4" key="1">
    <citation type="journal article" date="2019" name="Nat. Ecol. Evol.">
        <title>Megaphylogeny resolves global patterns of mushroom evolution.</title>
        <authorList>
            <person name="Varga T."/>
            <person name="Krizsan K."/>
            <person name="Foldi C."/>
            <person name="Dima B."/>
            <person name="Sanchez-Garcia M."/>
            <person name="Sanchez-Ramirez S."/>
            <person name="Szollosi G.J."/>
            <person name="Szarkandi J.G."/>
            <person name="Papp V."/>
            <person name="Albert L."/>
            <person name="Andreopoulos W."/>
            <person name="Angelini C."/>
            <person name="Antonin V."/>
            <person name="Barry K.W."/>
            <person name="Bougher N.L."/>
            <person name="Buchanan P."/>
            <person name="Buyck B."/>
            <person name="Bense V."/>
            <person name="Catcheside P."/>
            <person name="Chovatia M."/>
            <person name="Cooper J."/>
            <person name="Damon W."/>
            <person name="Desjardin D."/>
            <person name="Finy P."/>
            <person name="Geml J."/>
            <person name="Haridas S."/>
            <person name="Hughes K."/>
            <person name="Justo A."/>
            <person name="Karasinski D."/>
            <person name="Kautmanova I."/>
            <person name="Kiss B."/>
            <person name="Kocsube S."/>
            <person name="Kotiranta H."/>
            <person name="LaButti K.M."/>
            <person name="Lechner B.E."/>
            <person name="Liimatainen K."/>
            <person name="Lipzen A."/>
            <person name="Lukacs Z."/>
            <person name="Mihaltcheva S."/>
            <person name="Morgado L.N."/>
            <person name="Niskanen T."/>
            <person name="Noordeloos M.E."/>
            <person name="Ohm R.A."/>
            <person name="Ortiz-Santana B."/>
            <person name="Ovrebo C."/>
            <person name="Racz N."/>
            <person name="Riley R."/>
            <person name="Savchenko A."/>
            <person name="Shiryaev A."/>
            <person name="Soop K."/>
            <person name="Spirin V."/>
            <person name="Szebenyi C."/>
            <person name="Tomsovsky M."/>
            <person name="Tulloss R.E."/>
            <person name="Uehling J."/>
            <person name="Grigoriev I.V."/>
            <person name="Vagvolgyi C."/>
            <person name="Papp T."/>
            <person name="Martin F.M."/>
            <person name="Miettinen O."/>
            <person name="Hibbett D.S."/>
            <person name="Nagy L.G."/>
        </authorList>
    </citation>
    <scope>NUCLEOTIDE SEQUENCE [LARGE SCALE GENOMIC DNA]</scope>
    <source>
        <strain evidence="3 4">HHB13444</strain>
    </source>
</reference>
<evidence type="ECO:0000313" key="3">
    <source>
        <dbReference type="EMBL" id="TFK83636.1"/>
    </source>
</evidence>
<dbReference type="STRING" id="1314778.A0A5C3P1W0"/>
<dbReference type="InterPro" id="IPR001466">
    <property type="entry name" value="Beta-lactam-related"/>
</dbReference>
<dbReference type="Proteomes" id="UP000308197">
    <property type="component" value="Unassembled WGS sequence"/>
</dbReference>
<protein>
    <submittedName>
        <fullName evidence="3">Beta-lactamase/transpeptidase-like protein</fullName>
    </submittedName>
</protein>
<gene>
    <name evidence="3" type="ORF">K466DRAFT_528583</name>
</gene>
<feature type="domain" description="Beta-lactamase-related" evidence="2">
    <location>
        <begin position="21"/>
        <end position="141"/>
    </location>
</feature>